<gene>
    <name evidence="2" type="ORF">LTRI10_LOCUS18331</name>
</gene>
<dbReference type="Proteomes" id="UP001497516">
    <property type="component" value="Chromosome 3"/>
</dbReference>
<organism evidence="2 3">
    <name type="scientific">Linum trigynum</name>
    <dbReference type="NCBI Taxonomy" id="586398"/>
    <lineage>
        <taxon>Eukaryota</taxon>
        <taxon>Viridiplantae</taxon>
        <taxon>Streptophyta</taxon>
        <taxon>Embryophyta</taxon>
        <taxon>Tracheophyta</taxon>
        <taxon>Spermatophyta</taxon>
        <taxon>Magnoliopsida</taxon>
        <taxon>eudicotyledons</taxon>
        <taxon>Gunneridae</taxon>
        <taxon>Pentapetalae</taxon>
        <taxon>rosids</taxon>
        <taxon>fabids</taxon>
        <taxon>Malpighiales</taxon>
        <taxon>Linaceae</taxon>
        <taxon>Linum</taxon>
    </lineage>
</organism>
<sequence>MWPCGIYRALTRASWGATRPCGPCPCSLPGCPLIETPRFGTHTGSWVSHTAVWPGRMSRDILGFKPNSSQRSGRAGFWFPNTQGTNPRERESDLGTFLELFWRISSPLELGNQAWRWRLKI</sequence>
<accession>A0AAV2DSY0</accession>
<dbReference type="AlphaFoldDB" id="A0AAV2DSY0"/>
<proteinExistence type="predicted"/>
<evidence type="ECO:0000256" key="1">
    <source>
        <dbReference type="SAM" id="MobiDB-lite"/>
    </source>
</evidence>
<evidence type="ECO:0000313" key="2">
    <source>
        <dbReference type="EMBL" id="CAL1376612.1"/>
    </source>
</evidence>
<protein>
    <submittedName>
        <fullName evidence="2">Uncharacterized protein</fullName>
    </submittedName>
</protein>
<dbReference type="EMBL" id="OZ034816">
    <property type="protein sequence ID" value="CAL1376612.1"/>
    <property type="molecule type" value="Genomic_DNA"/>
</dbReference>
<name>A0AAV2DSY0_9ROSI</name>
<keyword evidence="3" id="KW-1185">Reference proteome</keyword>
<evidence type="ECO:0000313" key="3">
    <source>
        <dbReference type="Proteomes" id="UP001497516"/>
    </source>
</evidence>
<feature type="region of interest" description="Disordered" evidence="1">
    <location>
        <begin position="67"/>
        <end position="90"/>
    </location>
</feature>
<reference evidence="2 3" key="1">
    <citation type="submission" date="2024-04" db="EMBL/GenBank/DDBJ databases">
        <authorList>
            <person name="Fracassetti M."/>
        </authorList>
    </citation>
    <scope>NUCLEOTIDE SEQUENCE [LARGE SCALE GENOMIC DNA]</scope>
</reference>